<keyword evidence="3" id="KW-1185">Reference proteome</keyword>
<organism evidence="3 4">
    <name type="scientific">Aplysia californica</name>
    <name type="common">California sea hare</name>
    <dbReference type="NCBI Taxonomy" id="6500"/>
    <lineage>
        <taxon>Eukaryota</taxon>
        <taxon>Metazoa</taxon>
        <taxon>Spiralia</taxon>
        <taxon>Lophotrochozoa</taxon>
        <taxon>Mollusca</taxon>
        <taxon>Gastropoda</taxon>
        <taxon>Heterobranchia</taxon>
        <taxon>Euthyneura</taxon>
        <taxon>Tectipleura</taxon>
        <taxon>Aplysiida</taxon>
        <taxon>Aplysioidea</taxon>
        <taxon>Aplysiidae</taxon>
        <taxon>Aplysia</taxon>
    </lineage>
</organism>
<keyword evidence="1" id="KW-0732">Signal</keyword>
<feature type="domain" description="Chitin-binding type-4" evidence="2">
    <location>
        <begin position="63"/>
        <end position="118"/>
    </location>
</feature>
<accession>A0ABM1A0T1</accession>
<evidence type="ECO:0000256" key="1">
    <source>
        <dbReference type="SAM" id="SignalP"/>
    </source>
</evidence>
<dbReference type="InterPro" id="IPR004302">
    <property type="entry name" value="Cellulose/chitin-bd_N"/>
</dbReference>
<evidence type="ECO:0000259" key="2">
    <source>
        <dbReference type="Pfam" id="PF03067"/>
    </source>
</evidence>
<feature type="chain" id="PRO_5045906043" evidence="1">
    <location>
        <begin position="24"/>
        <end position="160"/>
    </location>
</feature>
<proteinExistence type="predicted"/>
<dbReference type="Proteomes" id="UP000694888">
    <property type="component" value="Unplaced"/>
</dbReference>
<protein>
    <submittedName>
        <fullName evidence="4">Uncharacterized protein LOC106011887</fullName>
    </submittedName>
</protein>
<evidence type="ECO:0000313" key="4">
    <source>
        <dbReference type="RefSeq" id="XP_012938498.1"/>
    </source>
</evidence>
<name>A0ABM1A0T1_APLCA</name>
<dbReference type="RefSeq" id="XP_012938498.1">
    <property type="nucleotide sequence ID" value="XM_013083044.1"/>
</dbReference>
<feature type="signal peptide" evidence="1">
    <location>
        <begin position="1"/>
        <end position="23"/>
    </location>
</feature>
<dbReference type="GeneID" id="106011887"/>
<evidence type="ECO:0000313" key="3">
    <source>
        <dbReference type="Proteomes" id="UP000694888"/>
    </source>
</evidence>
<reference evidence="4" key="1">
    <citation type="submission" date="2025-08" db="UniProtKB">
        <authorList>
            <consortium name="RefSeq"/>
        </authorList>
    </citation>
    <scope>IDENTIFICATION</scope>
</reference>
<dbReference type="Pfam" id="PF03067">
    <property type="entry name" value="LPMO_10"/>
    <property type="match status" value="1"/>
</dbReference>
<sequence>MAAAHRFLLTVTLATVLFSHVQGHGRLIDPPARSTMWRYGFNTPVNYDDNALYCGGFDVRSWDSKVHHVDVQLPRGLTCTQCVLQWKYNAGNSWGCRGQNDCCVGCGHQEQFYGCADISISGTWSSSHGGDTYAQSAQHGVSGSVALRDSLEQSERLLRG</sequence>
<gene>
    <name evidence="4" type="primary">LOC106011887</name>
</gene>